<dbReference type="Proteomes" id="UP000029227">
    <property type="component" value="Unassembled WGS sequence"/>
</dbReference>
<accession>A0A090R3S7</accession>
<name>A0A090R3S7_9GAMM</name>
<dbReference type="InterPro" id="IPR010344">
    <property type="entry name" value="YbjH"/>
</dbReference>
<feature type="chain" id="PRO_5001862502" evidence="1">
    <location>
        <begin position="28"/>
        <end position="109"/>
    </location>
</feature>
<evidence type="ECO:0000256" key="1">
    <source>
        <dbReference type="SAM" id="SignalP"/>
    </source>
</evidence>
<comment type="caution">
    <text evidence="2">The sequence shown here is derived from an EMBL/GenBank/DDBJ whole genome shotgun (WGS) entry which is preliminary data.</text>
</comment>
<feature type="signal peptide" evidence="1">
    <location>
        <begin position="1"/>
        <end position="27"/>
    </location>
</feature>
<sequence>MNMYNNIHKMRLSAISLALLPVFSAQATDFGYPVLQPSMSDFGGVGLMQMPTGRMAPEGEFNIQATINENYHHYTATLQLFPWLEANIRYTQLQDLLYCDDPSFCGTST</sequence>
<gene>
    <name evidence="2" type="ORF">JCM19237_407</name>
</gene>
<protein>
    <submittedName>
        <fullName evidence="2">YjbH outer membrane lipoprotein</fullName>
    </submittedName>
</protein>
<dbReference type="eggNOG" id="COG4775">
    <property type="taxonomic scope" value="Bacteria"/>
</dbReference>
<keyword evidence="2" id="KW-0449">Lipoprotein</keyword>
<dbReference type="EMBL" id="BBMN01000032">
    <property type="protein sequence ID" value="GAL08779.1"/>
    <property type="molecule type" value="Genomic_DNA"/>
</dbReference>
<proteinExistence type="predicted"/>
<reference evidence="2 3" key="1">
    <citation type="journal article" date="2014" name="Genome Announc.">
        <title>Draft Genome Sequences of Two Vibrionaceae Species, Vibrio ponticus C121 and Photobacterium aphoticum C119, Isolated as Coral Reef Microbiota.</title>
        <authorList>
            <person name="Al-saari N."/>
            <person name="Meirelles P.M."/>
            <person name="Mino S."/>
            <person name="Suda W."/>
            <person name="Oshima K."/>
            <person name="Hattori M."/>
            <person name="Ohkuma M."/>
            <person name="Thompson F.L."/>
            <person name="Gomez-Gil B."/>
            <person name="Sawabe T."/>
            <person name="Sawabe T."/>
        </authorList>
    </citation>
    <scope>NUCLEOTIDE SEQUENCE [LARGE SCALE GENOMIC DNA]</scope>
    <source>
        <strain evidence="2 3">JCM 19237</strain>
    </source>
</reference>
<keyword evidence="1" id="KW-0732">Signal</keyword>
<dbReference type="STRING" id="754436.JCM19237_407"/>
<evidence type="ECO:0000313" key="2">
    <source>
        <dbReference type="EMBL" id="GAL08779.1"/>
    </source>
</evidence>
<evidence type="ECO:0000313" key="3">
    <source>
        <dbReference type="Proteomes" id="UP000029227"/>
    </source>
</evidence>
<dbReference type="Pfam" id="PF06082">
    <property type="entry name" value="YjbH"/>
    <property type="match status" value="1"/>
</dbReference>
<organism evidence="2 3">
    <name type="scientific">Photobacterium aphoticum</name>
    <dbReference type="NCBI Taxonomy" id="754436"/>
    <lineage>
        <taxon>Bacteria</taxon>
        <taxon>Pseudomonadati</taxon>
        <taxon>Pseudomonadota</taxon>
        <taxon>Gammaproteobacteria</taxon>
        <taxon>Vibrionales</taxon>
        <taxon>Vibrionaceae</taxon>
        <taxon>Photobacterium</taxon>
    </lineage>
</organism>
<dbReference type="AlphaFoldDB" id="A0A090R3S7"/>